<evidence type="ECO:0000256" key="7">
    <source>
        <dbReference type="ARBA" id="ARBA00030204"/>
    </source>
</evidence>
<evidence type="ECO:0000256" key="8">
    <source>
        <dbReference type="ARBA" id="ARBA00031787"/>
    </source>
</evidence>
<dbReference type="GO" id="GO:0005739">
    <property type="term" value="C:mitochondrion"/>
    <property type="evidence" value="ECO:0007669"/>
    <property type="project" value="TreeGrafter"/>
</dbReference>
<dbReference type="GO" id="GO:0009450">
    <property type="term" value="P:gamma-aminobutyric acid catabolic process"/>
    <property type="evidence" value="ECO:0007669"/>
    <property type="project" value="TreeGrafter"/>
</dbReference>
<dbReference type="InterPro" id="IPR004631">
    <property type="entry name" value="4NH2But_aminotransferase_euk"/>
</dbReference>
<accession>A0A5J4Z9K8</accession>
<dbReference type="Proteomes" id="UP000324585">
    <property type="component" value="Unassembled WGS sequence"/>
</dbReference>
<dbReference type="InterPro" id="IPR015421">
    <property type="entry name" value="PyrdxlP-dep_Trfase_major"/>
</dbReference>
<protein>
    <recommendedName>
        <fullName evidence="3">4-aminobutyrate--2-oxoglutarate transaminase</fullName>
        <ecNumber evidence="3">2.6.1.19</ecNumber>
    </recommendedName>
    <alternativeName>
        <fullName evidence="8">GABA aminotransferase</fullName>
    </alternativeName>
    <alternativeName>
        <fullName evidence="7">Gamma-amino-N-butyrate transaminase</fullName>
    </alternativeName>
</protein>
<dbReference type="PROSITE" id="PS00600">
    <property type="entry name" value="AA_TRANSFER_CLASS_3"/>
    <property type="match status" value="1"/>
</dbReference>
<dbReference type="Pfam" id="PF00202">
    <property type="entry name" value="Aminotran_3"/>
    <property type="match status" value="1"/>
</dbReference>
<comment type="cofactor">
    <cofactor evidence="1">
        <name>pyridoxal 5'-phosphate</name>
        <dbReference type="ChEBI" id="CHEBI:597326"/>
    </cofactor>
</comment>
<evidence type="ECO:0000256" key="9">
    <source>
        <dbReference type="ARBA" id="ARBA00048021"/>
    </source>
</evidence>
<dbReference type="OrthoDB" id="10260828at2759"/>
<gene>
    <name evidence="11" type="ORF">FVE85_6912</name>
</gene>
<keyword evidence="12" id="KW-1185">Reference proteome</keyword>
<dbReference type="InterPro" id="IPR015424">
    <property type="entry name" value="PyrdxlP-dep_Trfase"/>
</dbReference>
<comment type="similarity">
    <text evidence="2 10">Belongs to the class-III pyridoxal-phosphate-dependent aminotransferase family.</text>
</comment>
<dbReference type="SUPFAM" id="SSF53383">
    <property type="entry name" value="PLP-dependent transferases"/>
    <property type="match status" value="1"/>
</dbReference>
<evidence type="ECO:0000256" key="6">
    <source>
        <dbReference type="ARBA" id="ARBA00022898"/>
    </source>
</evidence>
<dbReference type="OMA" id="GLMCAFD"/>
<organism evidence="11 12">
    <name type="scientific">Porphyridium purpureum</name>
    <name type="common">Red alga</name>
    <name type="synonym">Porphyridium cruentum</name>
    <dbReference type="NCBI Taxonomy" id="35688"/>
    <lineage>
        <taxon>Eukaryota</taxon>
        <taxon>Rhodophyta</taxon>
        <taxon>Bangiophyceae</taxon>
        <taxon>Porphyridiales</taxon>
        <taxon>Porphyridiaceae</taxon>
        <taxon>Porphyridium</taxon>
    </lineage>
</organism>
<evidence type="ECO:0000256" key="2">
    <source>
        <dbReference type="ARBA" id="ARBA00008954"/>
    </source>
</evidence>
<evidence type="ECO:0000256" key="1">
    <source>
        <dbReference type="ARBA" id="ARBA00001933"/>
    </source>
</evidence>
<dbReference type="InterPro" id="IPR005814">
    <property type="entry name" value="Aminotrans_3"/>
</dbReference>
<dbReference type="AlphaFoldDB" id="A0A5J4Z9K8"/>
<evidence type="ECO:0000256" key="5">
    <source>
        <dbReference type="ARBA" id="ARBA00022679"/>
    </source>
</evidence>
<dbReference type="EMBL" id="VRMN01000001">
    <property type="protein sequence ID" value="KAA8499327.1"/>
    <property type="molecule type" value="Genomic_DNA"/>
</dbReference>
<name>A0A5J4Z9K8_PORPP</name>
<dbReference type="InterPro" id="IPR015422">
    <property type="entry name" value="PyrdxlP-dep_Trfase_small"/>
</dbReference>
<dbReference type="PANTHER" id="PTHR43206:SF1">
    <property type="entry name" value="4-AMINOBUTYRATE AMINOTRANSFERASE, MITOCHONDRIAL"/>
    <property type="match status" value="1"/>
</dbReference>
<evidence type="ECO:0000256" key="10">
    <source>
        <dbReference type="RuleBase" id="RU003560"/>
    </source>
</evidence>
<comment type="catalytic activity">
    <reaction evidence="9">
        <text>4-aminobutanoate + 2-oxoglutarate = succinate semialdehyde + L-glutamate</text>
        <dbReference type="Rhea" id="RHEA:23352"/>
        <dbReference type="ChEBI" id="CHEBI:16810"/>
        <dbReference type="ChEBI" id="CHEBI:29985"/>
        <dbReference type="ChEBI" id="CHEBI:57706"/>
        <dbReference type="ChEBI" id="CHEBI:59888"/>
        <dbReference type="EC" id="2.6.1.19"/>
    </reaction>
</comment>
<evidence type="ECO:0000313" key="12">
    <source>
        <dbReference type="Proteomes" id="UP000324585"/>
    </source>
</evidence>
<evidence type="ECO:0000256" key="3">
    <source>
        <dbReference type="ARBA" id="ARBA00012912"/>
    </source>
</evidence>
<reference evidence="12" key="1">
    <citation type="journal article" date="2019" name="Nat. Commun.">
        <title>Expansion of phycobilisome linker gene families in mesophilic red algae.</title>
        <authorList>
            <person name="Lee J."/>
            <person name="Kim D."/>
            <person name="Bhattacharya D."/>
            <person name="Yoon H.S."/>
        </authorList>
    </citation>
    <scope>NUCLEOTIDE SEQUENCE [LARGE SCALE GENOMIC DNA]</scope>
    <source>
        <strain evidence="12">CCMP 1328</strain>
    </source>
</reference>
<keyword evidence="6 10" id="KW-0663">Pyridoxal phosphate</keyword>
<dbReference type="PANTHER" id="PTHR43206">
    <property type="entry name" value="AMINOTRANSFERASE"/>
    <property type="match status" value="1"/>
</dbReference>
<comment type="caution">
    <text evidence="11">The sequence shown here is derived from an EMBL/GenBank/DDBJ whole genome shotgun (WGS) entry which is preliminary data.</text>
</comment>
<proteinExistence type="inferred from homology"/>
<dbReference type="FunFam" id="3.40.640.10:FF:000073">
    <property type="entry name" value="Probable 4-aminobutyrate aminotransferase"/>
    <property type="match status" value="1"/>
</dbReference>
<dbReference type="CDD" id="cd00610">
    <property type="entry name" value="OAT_like"/>
    <property type="match status" value="1"/>
</dbReference>
<dbReference type="InterPro" id="IPR049704">
    <property type="entry name" value="Aminotrans_3_PPA_site"/>
</dbReference>
<dbReference type="GO" id="GO:0034386">
    <property type="term" value="F:4-aminobutyrate:2-oxoglutarate transaminase activity"/>
    <property type="evidence" value="ECO:0007669"/>
    <property type="project" value="UniProtKB-EC"/>
</dbReference>
<dbReference type="GO" id="GO:0030170">
    <property type="term" value="F:pyridoxal phosphate binding"/>
    <property type="evidence" value="ECO:0007669"/>
    <property type="project" value="InterPro"/>
</dbReference>
<keyword evidence="5 11" id="KW-0808">Transferase</keyword>
<dbReference type="Gene3D" id="3.90.1150.10">
    <property type="entry name" value="Aspartate Aminotransferase, domain 1"/>
    <property type="match status" value="1"/>
</dbReference>
<dbReference type="NCBIfam" id="TIGR00699">
    <property type="entry name" value="GABAtrns_euk"/>
    <property type="match status" value="1"/>
</dbReference>
<dbReference type="Gene3D" id="3.40.640.10">
    <property type="entry name" value="Type I PLP-dependent aspartate aminotransferase-like (Major domain)"/>
    <property type="match status" value="1"/>
</dbReference>
<keyword evidence="4 11" id="KW-0032">Aminotransferase</keyword>
<evidence type="ECO:0000313" key="11">
    <source>
        <dbReference type="EMBL" id="KAA8499327.1"/>
    </source>
</evidence>
<evidence type="ECO:0000256" key="4">
    <source>
        <dbReference type="ARBA" id="ARBA00022576"/>
    </source>
</evidence>
<sequence length="536" mass="59019">MLSPVLSAPALAPAASHVASGVMRLACVAAMRMGSHVVPRRAMAAAPSDHRAQLAQQSAAADEEEKMATWMHEPAGVHVRTEVPGPRSRALLREMDAIQETRTVSVFWDMSKSHGNYMVDADGNVLLDIIGHIGSLPLGYNHPNMLAAAKSDEWAHHLAQRPALGLAPPHDWPDKLRDTFLKVAPKGCDQVFTSCGCGASANENAFKAAFIRYRNMQRGSSEFSAEELSSCMKNEAPGSPDLAVLSFEKGFHGRTLGTLSATRSKAVHKVDFPAFKWPVAPFPQFKYPLEAHAAENEFEEARCLAAVEQIIDSNGMPVVAVIVEPILAEGGDLHASKNFFRGLRELTERKGVAMIVDEVQTGCGATGAFWAHEHWDLPSPPDFVTFAKKMQASGFYSRVEFRASKPYRLYNTWMGDPLRMLQLQVVLETIEQDQLLNVVRRTGETCMRGLLDLASAFPENVQNVRGQGTFIAFDAESSEQRDLLLHDLRQHGAHMGGCGERSVRMRPSLIFGQKHSHEFLTILERALVTRRHARAA</sequence>
<dbReference type="EC" id="2.6.1.19" evidence="3"/>